<dbReference type="Proteomes" id="UP000198157">
    <property type="component" value="Unassembled WGS sequence"/>
</dbReference>
<dbReference type="EMBL" id="NIVS01000044">
    <property type="protein sequence ID" value="OWQ50954.1"/>
    <property type="molecule type" value="Genomic_DNA"/>
</dbReference>
<dbReference type="NCBIfam" id="TIGR01414">
    <property type="entry name" value="autotrans_barl"/>
    <property type="match status" value="1"/>
</dbReference>
<dbReference type="SMART" id="SM00869">
    <property type="entry name" value="Autotransporter"/>
    <property type="match status" value="1"/>
</dbReference>
<dbReference type="PANTHER" id="PTHR35037:SF3">
    <property type="entry name" value="C-TERMINAL REGION OF AIDA-LIKE PROTEIN"/>
    <property type="match status" value="1"/>
</dbReference>
<organism evidence="2 3">
    <name type="scientific">Stenotrophomonas maltophilia</name>
    <name type="common">Pseudomonas maltophilia</name>
    <name type="synonym">Xanthomonas maltophilia</name>
    <dbReference type="NCBI Taxonomy" id="40324"/>
    <lineage>
        <taxon>Bacteria</taxon>
        <taxon>Pseudomonadati</taxon>
        <taxon>Pseudomonadota</taxon>
        <taxon>Gammaproteobacteria</taxon>
        <taxon>Lysobacterales</taxon>
        <taxon>Lysobacteraceae</taxon>
        <taxon>Stenotrophomonas</taxon>
        <taxon>Stenotrophomonas maltophilia group</taxon>
    </lineage>
</organism>
<dbReference type="InterPro" id="IPR051551">
    <property type="entry name" value="Autotransporter_adhesion"/>
</dbReference>
<accession>A0A246HJ74</accession>
<comment type="caution">
    <text evidence="2">The sequence shown here is derived from an EMBL/GenBank/DDBJ whole genome shotgun (WGS) entry which is preliminary data.</text>
</comment>
<dbReference type="SUPFAM" id="SSF103515">
    <property type="entry name" value="Autotransporter"/>
    <property type="match status" value="1"/>
</dbReference>
<evidence type="ECO:0000313" key="2">
    <source>
        <dbReference type="EMBL" id="OWQ50954.1"/>
    </source>
</evidence>
<sequence>MPQPAPIPEYRSEVSLYTALPAMGLRYGWATLGNLHERVGEQEQLRQRADLRGDTYFNGGWVRVIGENGDVEGSRRGIYGGSPRYDYDILAIQAGADVYAVEHDDGKRDQAGLYLGQGRMRSDVTHFDGTLAGRNQVKGTSLGLYWTRYWDEGQYLDAVWQGTWGKGKSRSSNGILLERDSFGWGASLEGGYPFQIDEEDEDEILEPQLQVIYQRIDRDHNRDPAALIRFNNMDSLAARLGLRWANTWTLVPTHDGIRRLFTGWLRLNGWHEFRGQPVTEFSSAEGYVPFEANLKGTWWQLNAGATWQLGASTSLYANIGYQRSFDRAFDAWDGKVGVRWNW</sequence>
<feature type="domain" description="Autotransporter" evidence="1">
    <location>
        <begin position="53"/>
        <end position="342"/>
    </location>
</feature>
<reference evidence="2 3" key="1">
    <citation type="submission" date="2017-06" db="EMBL/GenBank/DDBJ databases">
        <authorList>
            <person name="Kim H.J."/>
            <person name="Triplett B.A."/>
        </authorList>
    </citation>
    <scope>NUCLEOTIDE SEQUENCE [LARGE SCALE GENOMIC DNA]</scope>
    <source>
        <strain evidence="2 3">13146</strain>
    </source>
</reference>
<dbReference type="Pfam" id="PF03797">
    <property type="entry name" value="Autotransporter"/>
    <property type="match status" value="1"/>
</dbReference>
<dbReference type="PROSITE" id="PS51208">
    <property type="entry name" value="AUTOTRANSPORTER"/>
    <property type="match status" value="1"/>
</dbReference>
<dbReference type="GO" id="GO:0019867">
    <property type="term" value="C:outer membrane"/>
    <property type="evidence" value="ECO:0007669"/>
    <property type="project" value="InterPro"/>
</dbReference>
<dbReference type="InterPro" id="IPR006315">
    <property type="entry name" value="OM_autotransptr_brl_dom"/>
</dbReference>
<dbReference type="PANTHER" id="PTHR35037">
    <property type="entry name" value="C-TERMINAL REGION OF AIDA-LIKE PROTEIN"/>
    <property type="match status" value="1"/>
</dbReference>
<evidence type="ECO:0000313" key="3">
    <source>
        <dbReference type="Proteomes" id="UP000198157"/>
    </source>
</evidence>
<protein>
    <recommendedName>
        <fullName evidence="1">Autotransporter domain-containing protein</fullName>
    </recommendedName>
</protein>
<dbReference type="InterPro" id="IPR036709">
    <property type="entry name" value="Autotransporte_beta_dom_sf"/>
</dbReference>
<dbReference type="InterPro" id="IPR005546">
    <property type="entry name" value="Autotransporte_beta"/>
</dbReference>
<dbReference type="Gene3D" id="2.40.128.130">
    <property type="entry name" value="Autotransporter beta-domain"/>
    <property type="match status" value="1"/>
</dbReference>
<proteinExistence type="predicted"/>
<evidence type="ECO:0000259" key="1">
    <source>
        <dbReference type="PROSITE" id="PS51208"/>
    </source>
</evidence>
<name>A0A246HJ74_STEMA</name>
<gene>
    <name evidence="2" type="ORF">CEE60_16000</name>
</gene>
<dbReference type="AlphaFoldDB" id="A0A246HJ74"/>